<proteinExistence type="predicted"/>
<evidence type="ECO:0000313" key="1">
    <source>
        <dbReference type="EMBL" id="KPK69240.1"/>
    </source>
</evidence>
<name>A0A0S8G868_UNCW3</name>
<protein>
    <submittedName>
        <fullName evidence="1">Uncharacterized protein</fullName>
    </submittedName>
</protein>
<accession>A0A0S8G868</accession>
<comment type="caution">
    <text evidence="1">The sequence shown here is derived from an EMBL/GenBank/DDBJ whole genome shotgun (WGS) entry which is preliminary data.</text>
</comment>
<dbReference type="Proteomes" id="UP000051096">
    <property type="component" value="Unassembled WGS sequence"/>
</dbReference>
<evidence type="ECO:0000313" key="2">
    <source>
        <dbReference type="Proteomes" id="UP000051096"/>
    </source>
</evidence>
<gene>
    <name evidence="1" type="ORF">AMJ87_10825</name>
</gene>
<dbReference type="AlphaFoldDB" id="A0A0S8G868"/>
<sequence length="222" mass="25750">MSKEKYKPPPFNYCDYRCERCDERDNCRVFKENQERIMDHYLKGEDPYNPDVFIKDLGNIFANTNRMISKMAEERGIDISDATSREVPEVNPEEYVVYRLAYVYFQEAHAFIKELENSGVPDAIREDFEDLTWYHTLIAAKAGRLVSGFVDDFLDEELQAIEEEGTIGVIQKGITLSSEALHHMLNELPEHLYAISDLINLLKRLGKQLQTDIHQKVVPDKA</sequence>
<dbReference type="EMBL" id="LJUO01000135">
    <property type="protein sequence ID" value="KPK69240.1"/>
    <property type="molecule type" value="Genomic_DNA"/>
</dbReference>
<reference evidence="1 2" key="1">
    <citation type="journal article" date="2015" name="Microbiome">
        <title>Genomic resolution of linkages in carbon, nitrogen, and sulfur cycling among widespread estuary sediment bacteria.</title>
        <authorList>
            <person name="Baker B.J."/>
            <person name="Lazar C.S."/>
            <person name="Teske A.P."/>
            <person name="Dick G.J."/>
        </authorList>
    </citation>
    <scope>NUCLEOTIDE SEQUENCE [LARGE SCALE GENOMIC DNA]</scope>
    <source>
        <strain evidence="1">SM23_60</strain>
    </source>
</reference>
<organism evidence="1 2">
    <name type="scientific">candidate division WOR_3 bacterium SM23_60</name>
    <dbReference type="NCBI Taxonomy" id="1703780"/>
    <lineage>
        <taxon>Bacteria</taxon>
        <taxon>Bacteria division WOR-3</taxon>
    </lineage>
</organism>